<keyword evidence="5" id="KW-0472">Membrane</keyword>
<evidence type="ECO:0000256" key="1">
    <source>
        <dbReference type="ARBA" id="ARBA00004196"/>
    </source>
</evidence>
<dbReference type="Gene3D" id="2.40.50.100">
    <property type="match status" value="1"/>
</dbReference>
<keyword evidence="5" id="KW-0812">Transmembrane</keyword>
<evidence type="ECO:0000259" key="6">
    <source>
        <dbReference type="Pfam" id="PF25984"/>
    </source>
</evidence>
<comment type="caution">
    <text evidence="9">The sequence shown here is derived from an EMBL/GenBank/DDBJ whole genome shotgun (WGS) entry which is preliminary data.</text>
</comment>
<dbReference type="InterPro" id="IPR058636">
    <property type="entry name" value="Beta-barrel_YknX"/>
</dbReference>
<keyword evidence="10" id="KW-1185">Reference proteome</keyword>
<dbReference type="PANTHER" id="PTHR32347">
    <property type="entry name" value="EFFLUX SYSTEM COMPONENT YKNX-RELATED"/>
    <property type="match status" value="1"/>
</dbReference>
<dbReference type="SUPFAM" id="SSF111369">
    <property type="entry name" value="HlyD-like secretion proteins"/>
    <property type="match status" value="1"/>
</dbReference>
<dbReference type="InterPro" id="IPR058639">
    <property type="entry name" value="BSH_YknX-like"/>
</dbReference>
<dbReference type="Proteomes" id="UP001595752">
    <property type="component" value="Unassembled WGS sequence"/>
</dbReference>
<keyword evidence="2 3" id="KW-0175">Coiled coil</keyword>
<dbReference type="Pfam" id="PF25984">
    <property type="entry name" value="BSH_YknX"/>
    <property type="match status" value="1"/>
</dbReference>
<name>A0ABV8BBI8_9BACI</name>
<evidence type="ECO:0000256" key="4">
    <source>
        <dbReference type="SAM" id="MobiDB-lite"/>
    </source>
</evidence>
<dbReference type="Gene3D" id="2.40.30.170">
    <property type="match status" value="1"/>
</dbReference>
<evidence type="ECO:0000259" key="8">
    <source>
        <dbReference type="Pfam" id="PF25990"/>
    </source>
</evidence>
<proteinExistence type="predicted"/>
<comment type="subcellular location">
    <subcellularLocation>
        <location evidence="1">Cell envelope</location>
    </subcellularLocation>
</comment>
<dbReference type="PANTHER" id="PTHR32347:SF14">
    <property type="entry name" value="EFFLUX SYSTEM COMPONENT YKNX-RELATED"/>
    <property type="match status" value="1"/>
</dbReference>
<feature type="domain" description="YknX-like C-terminal permuted SH3-like" evidence="7">
    <location>
        <begin position="333"/>
        <end position="399"/>
    </location>
</feature>
<dbReference type="InterPro" id="IPR058637">
    <property type="entry name" value="YknX-like_C"/>
</dbReference>
<dbReference type="Pfam" id="PF25989">
    <property type="entry name" value="YknX_C"/>
    <property type="match status" value="1"/>
</dbReference>
<protein>
    <submittedName>
        <fullName evidence="9">Efflux RND transporter periplasmic adaptor subunit</fullName>
    </submittedName>
</protein>
<evidence type="ECO:0000313" key="10">
    <source>
        <dbReference type="Proteomes" id="UP001595752"/>
    </source>
</evidence>
<dbReference type="Gene3D" id="2.40.420.20">
    <property type="match status" value="1"/>
</dbReference>
<reference evidence="10" key="1">
    <citation type="journal article" date="2019" name="Int. J. Syst. Evol. Microbiol.">
        <title>The Global Catalogue of Microorganisms (GCM) 10K type strain sequencing project: providing services to taxonomists for standard genome sequencing and annotation.</title>
        <authorList>
            <consortium name="The Broad Institute Genomics Platform"/>
            <consortium name="The Broad Institute Genome Sequencing Center for Infectious Disease"/>
            <person name="Wu L."/>
            <person name="Ma J."/>
        </authorList>
    </citation>
    <scope>NUCLEOTIDE SEQUENCE [LARGE SCALE GENOMIC DNA]</scope>
    <source>
        <strain evidence="10">CCUG 61889</strain>
    </source>
</reference>
<dbReference type="InterPro" id="IPR050465">
    <property type="entry name" value="UPF0194_transport"/>
</dbReference>
<feature type="compositionally biased region" description="Basic and acidic residues" evidence="4">
    <location>
        <begin position="214"/>
        <end position="227"/>
    </location>
</feature>
<evidence type="ECO:0000259" key="7">
    <source>
        <dbReference type="Pfam" id="PF25989"/>
    </source>
</evidence>
<feature type="domain" description="YknX-like beta-barrel" evidence="8">
    <location>
        <begin position="238"/>
        <end position="325"/>
    </location>
</feature>
<evidence type="ECO:0000256" key="2">
    <source>
        <dbReference type="ARBA" id="ARBA00023054"/>
    </source>
</evidence>
<organism evidence="9 10">
    <name type="scientific">Bacillus songklensis</name>
    <dbReference type="NCBI Taxonomy" id="1069116"/>
    <lineage>
        <taxon>Bacteria</taxon>
        <taxon>Bacillati</taxon>
        <taxon>Bacillota</taxon>
        <taxon>Bacilli</taxon>
        <taxon>Bacillales</taxon>
        <taxon>Bacillaceae</taxon>
        <taxon>Bacillus</taxon>
    </lineage>
</organism>
<feature type="transmembrane region" description="Helical" evidence="5">
    <location>
        <begin position="20"/>
        <end position="38"/>
    </location>
</feature>
<feature type="domain" description="YknX-like barrel-sandwich hybrid" evidence="6">
    <location>
        <begin position="73"/>
        <end position="218"/>
    </location>
</feature>
<dbReference type="EMBL" id="JBHRZT010000073">
    <property type="protein sequence ID" value="MFC3886469.1"/>
    <property type="molecule type" value="Genomic_DNA"/>
</dbReference>
<feature type="region of interest" description="Disordered" evidence="4">
    <location>
        <begin position="207"/>
        <end position="227"/>
    </location>
</feature>
<keyword evidence="5" id="KW-1133">Transmembrane helix</keyword>
<gene>
    <name evidence="9" type="ORF">ACFOU2_24440</name>
</gene>
<accession>A0ABV8BBI8</accession>
<dbReference type="RefSeq" id="WP_377918891.1">
    <property type="nucleotide sequence ID" value="NZ_JBHRZT010000073.1"/>
</dbReference>
<evidence type="ECO:0000256" key="5">
    <source>
        <dbReference type="SAM" id="Phobius"/>
    </source>
</evidence>
<evidence type="ECO:0000256" key="3">
    <source>
        <dbReference type="SAM" id="Coils"/>
    </source>
</evidence>
<evidence type="ECO:0000313" key="9">
    <source>
        <dbReference type="EMBL" id="MFC3886469.1"/>
    </source>
</evidence>
<feature type="coiled-coil region" evidence="3">
    <location>
        <begin position="119"/>
        <end position="196"/>
    </location>
</feature>
<dbReference type="Pfam" id="PF25990">
    <property type="entry name" value="Beta-barrel_YknX"/>
    <property type="match status" value="1"/>
</dbReference>
<sequence>MEEQQAQTVSEKRFSKKWTVMVVVASFIIAAAGGVMAAKITSHDDLQFVNIEKPKPNEKNTLGGKVAASDTKTFYLDPSKGNIQTVFVKEGQAVKKGEKLFEYEHENLEGQLKKNAMEQRMAQLSSEQAQKAIDSLQEEMDTLEGEEALDTDMKMVVLSQEVAEQESKKQIADLQLEKAKLEQESLEKQKQNLTIYSSMDGTVGRIDFGDAEAGQDKKDESASKNERPIMTIYSNGPYQIQGTLTELQKNEIQSGLPIKVKAKAVPGQTWDGHILAVSDYPTTDDPDKVNGNAKPSKAAVSSYAFRAQLDQHENLFPGYHVTVHVELPSEMEIAIPRSSVIKKGDTTYVYVVEKGKLKKREISVEVKNKKAYRVLEGLKHGDTILKNPSSEVRSGMKVETK</sequence>